<proteinExistence type="predicted"/>
<organism evidence="1 2">
    <name type="scientific">Mucilaginibacter psychrotolerans</name>
    <dbReference type="NCBI Taxonomy" id="1524096"/>
    <lineage>
        <taxon>Bacteria</taxon>
        <taxon>Pseudomonadati</taxon>
        <taxon>Bacteroidota</taxon>
        <taxon>Sphingobacteriia</taxon>
        <taxon>Sphingobacteriales</taxon>
        <taxon>Sphingobacteriaceae</taxon>
        <taxon>Mucilaginibacter</taxon>
    </lineage>
</organism>
<dbReference type="RefSeq" id="WP_133235204.1">
    <property type="nucleotide sequence ID" value="NZ_SOZE01000033.1"/>
</dbReference>
<dbReference type="Proteomes" id="UP000297540">
    <property type="component" value="Unassembled WGS sequence"/>
</dbReference>
<reference evidence="1 2" key="1">
    <citation type="journal article" date="2017" name="Int. J. Syst. Evol. Microbiol.">
        <title>Mucilaginibacterpsychrotolerans sp. nov., isolated from peatlands.</title>
        <authorList>
            <person name="Deng Y."/>
            <person name="Shen L."/>
            <person name="Xu B."/>
            <person name="Liu Y."/>
            <person name="Gu Z."/>
            <person name="Liu H."/>
            <person name="Zhou Y."/>
        </authorList>
    </citation>
    <scope>NUCLEOTIDE SEQUENCE [LARGE SCALE GENOMIC DNA]</scope>
    <source>
        <strain evidence="1 2">NH7-4</strain>
    </source>
</reference>
<name>A0A4Y8S5S2_9SPHI</name>
<dbReference type="OrthoDB" id="1262957at2"/>
<sequence length="116" mass="13440">MDFKIIFLPVGYDIKDVNNDNTDINVVLPNNKVYFGTLFTQKNIQVLMEKDEQIFFWSTDMVIVKDLSKSTIHKAIQELFDTNYLTHAFSEIGNISEVFAMYKSFEAVPYIDLSIV</sequence>
<dbReference type="EMBL" id="SOZE01000033">
    <property type="protein sequence ID" value="TFF34242.1"/>
    <property type="molecule type" value="Genomic_DNA"/>
</dbReference>
<protein>
    <submittedName>
        <fullName evidence="1">Uncharacterized protein</fullName>
    </submittedName>
</protein>
<comment type="caution">
    <text evidence="1">The sequence shown here is derived from an EMBL/GenBank/DDBJ whole genome shotgun (WGS) entry which is preliminary data.</text>
</comment>
<dbReference type="AlphaFoldDB" id="A0A4Y8S5S2"/>
<evidence type="ECO:0000313" key="1">
    <source>
        <dbReference type="EMBL" id="TFF34242.1"/>
    </source>
</evidence>
<keyword evidence="2" id="KW-1185">Reference proteome</keyword>
<gene>
    <name evidence="1" type="ORF">E2R66_22925</name>
</gene>
<evidence type="ECO:0000313" key="2">
    <source>
        <dbReference type="Proteomes" id="UP000297540"/>
    </source>
</evidence>
<accession>A0A4Y8S5S2</accession>